<evidence type="ECO:0000313" key="3">
    <source>
        <dbReference type="Proteomes" id="UP000521358"/>
    </source>
</evidence>
<accession>A0A7X6DA21</accession>
<gene>
    <name evidence="2" type="ORF">HED35_10740</name>
</gene>
<feature type="domain" description="DUF4180" evidence="1">
    <location>
        <begin position="8"/>
        <end position="113"/>
    </location>
</feature>
<name>A0A7X6DA21_9ENTE</name>
<evidence type="ECO:0000259" key="1">
    <source>
        <dbReference type="Pfam" id="PF13788"/>
    </source>
</evidence>
<dbReference type="EMBL" id="JAAVMB010000012">
    <property type="protein sequence ID" value="NKC68566.1"/>
    <property type="molecule type" value="Genomic_DNA"/>
</dbReference>
<dbReference type="InterPro" id="IPR025438">
    <property type="entry name" value="DUF4180"/>
</dbReference>
<dbReference type="AlphaFoldDB" id="A0A7X6DA21"/>
<protein>
    <submittedName>
        <fullName evidence="2">DUF4180 domain-containing protein</fullName>
    </submittedName>
</protein>
<comment type="caution">
    <text evidence="2">The sequence shown here is derived from an EMBL/GenBank/DDBJ whole genome shotgun (WGS) entry which is preliminary data.</text>
</comment>
<proteinExistence type="predicted"/>
<dbReference type="RefSeq" id="WP_167807751.1">
    <property type="nucleotide sequence ID" value="NZ_JAAVMB010000012.1"/>
</dbReference>
<dbReference type="Proteomes" id="UP000521358">
    <property type="component" value="Unassembled WGS sequence"/>
</dbReference>
<evidence type="ECO:0000313" key="2">
    <source>
        <dbReference type="EMBL" id="NKC68566.1"/>
    </source>
</evidence>
<organism evidence="2 3">
    <name type="scientific">Vagococcus fluvialis</name>
    <dbReference type="NCBI Taxonomy" id="2738"/>
    <lineage>
        <taxon>Bacteria</taxon>
        <taxon>Bacillati</taxon>
        <taxon>Bacillota</taxon>
        <taxon>Bacilli</taxon>
        <taxon>Lactobacillales</taxon>
        <taxon>Enterococcaceae</taxon>
        <taxon>Vagococcus</taxon>
    </lineage>
</organism>
<reference evidence="2 3" key="1">
    <citation type="submission" date="2020-03" db="EMBL/GenBank/DDBJ databases">
        <title>Bacterial samples isolated from urine from healthy bovine heifers (Gyr breed).</title>
        <authorList>
            <person name="Giannattasio-Ferraz S."/>
            <person name="Maskeri L."/>
            <person name="Penido A."/>
            <person name="Barbosa-Stancioli E.F."/>
            <person name="Putonti C."/>
        </authorList>
    </citation>
    <scope>NUCLEOTIDE SEQUENCE [LARGE SCALE GENOMIC DNA]</scope>
    <source>
        <strain evidence="2 3">UFMG-H7</strain>
    </source>
</reference>
<sequence>MKIEKLDGLDIVQINSNTVLMTDVQSTLDFAMTVFSETNINKFIVKKDIFSEDFFELKTKKLGDSFQKLFTYGFKLVVVGNFLNYKNKSLSDFIKEANRGKDFAFLSSREEAIIFLSK</sequence>
<dbReference type="Pfam" id="PF13788">
    <property type="entry name" value="DUF4180"/>
    <property type="match status" value="1"/>
</dbReference>